<feature type="compositionally biased region" description="Polar residues" evidence="9">
    <location>
        <begin position="504"/>
        <end position="518"/>
    </location>
</feature>
<evidence type="ECO:0000256" key="9">
    <source>
        <dbReference type="SAM" id="MobiDB-lite"/>
    </source>
</evidence>
<feature type="compositionally biased region" description="Basic and acidic residues" evidence="9">
    <location>
        <begin position="454"/>
        <end position="469"/>
    </location>
</feature>
<evidence type="ECO:0000256" key="5">
    <source>
        <dbReference type="ARBA" id="ARBA00022777"/>
    </source>
</evidence>
<dbReference type="InterPro" id="IPR000719">
    <property type="entry name" value="Prot_kinase_dom"/>
</dbReference>
<dbReference type="InParanoid" id="A0A316YS98"/>
<keyword evidence="6" id="KW-0067">ATP-binding</keyword>
<evidence type="ECO:0000313" key="12">
    <source>
        <dbReference type="Proteomes" id="UP000245768"/>
    </source>
</evidence>
<feature type="compositionally biased region" description="Basic and acidic residues" evidence="9">
    <location>
        <begin position="829"/>
        <end position="840"/>
    </location>
</feature>
<accession>A0A316YS98</accession>
<reference evidence="11" key="1">
    <citation type="journal article" date="2018" name="Mol. Biol. Evol.">
        <title>Broad Genomic Sampling Reveals a Smut Pathogenic Ancestry of the Fungal Clade Ustilaginomycotina.</title>
        <authorList>
            <person name="Kijpornyongpan T."/>
            <person name="Mondo S.J."/>
            <person name="Barry K."/>
            <person name="Sandor L."/>
            <person name="Lee J."/>
            <person name="Lipzen A."/>
            <person name="Pangilinan J."/>
            <person name="LaButti K."/>
            <person name="Hainaut M."/>
            <person name="Henrissat B."/>
            <person name="Grigoriev I.V."/>
            <person name="Spatafora J.W."/>
            <person name="Aime M.C."/>
        </authorList>
    </citation>
    <scope>NUCLEOTIDE SEQUENCE [LARGE SCALE GENOMIC DNA]</scope>
    <source>
        <strain evidence="11">MCA 4198</strain>
    </source>
</reference>
<dbReference type="EMBL" id="KZ819635">
    <property type="protein sequence ID" value="PWN91694.1"/>
    <property type="molecule type" value="Genomic_DNA"/>
</dbReference>
<organism evidence="11 12">
    <name type="scientific">Acaromyces ingoldii</name>
    <dbReference type="NCBI Taxonomy" id="215250"/>
    <lineage>
        <taxon>Eukaryota</taxon>
        <taxon>Fungi</taxon>
        <taxon>Dikarya</taxon>
        <taxon>Basidiomycota</taxon>
        <taxon>Ustilaginomycotina</taxon>
        <taxon>Exobasidiomycetes</taxon>
        <taxon>Exobasidiales</taxon>
        <taxon>Cryptobasidiaceae</taxon>
        <taxon>Acaromyces</taxon>
    </lineage>
</organism>
<dbReference type="SMART" id="SM00220">
    <property type="entry name" value="S_TKc"/>
    <property type="match status" value="1"/>
</dbReference>
<feature type="compositionally biased region" description="Basic and acidic residues" evidence="9">
    <location>
        <begin position="1219"/>
        <end position="1228"/>
    </location>
</feature>
<evidence type="ECO:0000256" key="1">
    <source>
        <dbReference type="ARBA" id="ARBA00012513"/>
    </source>
</evidence>
<evidence type="ECO:0000259" key="10">
    <source>
        <dbReference type="PROSITE" id="PS50011"/>
    </source>
</evidence>
<dbReference type="Pfam" id="PF00069">
    <property type="entry name" value="Pkinase"/>
    <property type="match status" value="1"/>
</dbReference>
<feature type="region of interest" description="Disordered" evidence="9">
    <location>
        <begin position="926"/>
        <end position="957"/>
    </location>
</feature>
<feature type="compositionally biased region" description="Polar residues" evidence="9">
    <location>
        <begin position="650"/>
        <end position="675"/>
    </location>
</feature>
<keyword evidence="12" id="KW-1185">Reference proteome</keyword>
<feature type="domain" description="Protein kinase" evidence="10">
    <location>
        <begin position="77"/>
        <end position="380"/>
    </location>
</feature>
<evidence type="ECO:0000256" key="6">
    <source>
        <dbReference type="ARBA" id="ARBA00022840"/>
    </source>
</evidence>
<evidence type="ECO:0000256" key="8">
    <source>
        <dbReference type="ARBA" id="ARBA00048679"/>
    </source>
</evidence>
<dbReference type="GO" id="GO:0005737">
    <property type="term" value="C:cytoplasm"/>
    <property type="evidence" value="ECO:0007669"/>
    <property type="project" value="TreeGrafter"/>
</dbReference>
<feature type="compositionally biased region" description="Basic and acidic residues" evidence="9">
    <location>
        <begin position="1141"/>
        <end position="1161"/>
    </location>
</feature>
<feature type="region of interest" description="Disordered" evidence="9">
    <location>
        <begin position="431"/>
        <end position="910"/>
    </location>
</feature>
<feature type="compositionally biased region" description="Low complexity" evidence="9">
    <location>
        <begin position="724"/>
        <end position="753"/>
    </location>
</feature>
<dbReference type="AlphaFoldDB" id="A0A316YS98"/>
<dbReference type="EC" id="2.7.11.1" evidence="1"/>
<comment type="catalytic activity">
    <reaction evidence="7">
        <text>L-threonyl-[protein] + ATP = O-phospho-L-threonyl-[protein] + ADP + H(+)</text>
        <dbReference type="Rhea" id="RHEA:46608"/>
        <dbReference type="Rhea" id="RHEA-COMP:11060"/>
        <dbReference type="Rhea" id="RHEA-COMP:11605"/>
        <dbReference type="ChEBI" id="CHEBI:15378"/>
        <dbReference type="ChEBI" id="CHEBI:30013"/>
        <dbReference type="ChEBI" id="CHEBI:30616"/>
        <dbReference type="ChEBI" id="CHEBI:61977"/>
        <dbReference type="ChEBI" id="CHEBI:456216"/>
        <dbReference type="EC" id="2.7.11.1"/>
    </reaction>
</comment>
<dbReference type="PANTHER" id="PTHR22967:SF57">
    <property type="entry name" value="AUXILIN, ISOFORM A-RELATED"/>
    <property type="match status" value="1"/>
</dbReference>
<dbReference type="PANTHER" id="PTHR22967">
    <property type="entry name" value="SERINE/THREONINE PROTEIN KINASE"/>
    <property type="match status" value="1"/>
</dbReference>
<feature type="compositionally biased region" description="Basic and acidic residues" evidence="9">
    <location>
        <begin position="1009"/>
        <end position="1021"/>
    </location>
</feature>
<dbReference type="PROSITE" id="PS50011">
    <property type="entry name" value="PROTEIN_KINASE_DOM"/>
    <property type="match status" value="1"/>
</dbReference>
<dbReference type="RefSeq" id="XP_025378892.1">
    <property type="nucleotide sequence ID" value="XM_025519174.1"/>
</dbReference>
<feature type="compositionally biased region" description="Low complexity" evidence="9">
    <location>
        <begin position="23"/>
        <end position="48"/>
    </location>
</feature>
<sequence>MHHPSMAPIGGAGGGVVSPPPSLAAAPGAAMQRQQYAQPQAPPRGLAQPQPPAPAPQQAYQGTLPPGTRVHVGAITVTVKRYLSQGGFAHVYLVTTEQPIPMPVSSTSAPSSTSSSTRGETTHVLKRMAVPDKETLALVRSEVEIHRSLRNHPNIISFIEASATNLQGSGYEVFILMEFAAGGGIIDLMNARLRTRLSEREVLKIFGDVASGLSVMHHMDPPLMHRDLKVENILLAPPPKENPAAGPTYKLCDFGSSTPILSRRAPRSLEEVKRLEADLNRHTTLQYRAPEMVDVYQRRVIDEKADIWAMGVLLYKLCYYTTPFEENGGGPLAILNVQYRFPPMPPYSQKLKNLIASMLQEQSSARPTIDQLIISVHQILGTKPPASAVHYAQLATSGKQMQALPSVVSSSSHLTGSAAADAAALAMAQQRQQADRAGADGVDKDLIAKGPSAAERKRAEEEELRKRSEGITPMRRGRPTRANQTASSTTASTSTPFSAATGSHSAGQTRSNKENATPGSAEMGFSDSFAPAPATKAASPPPSKLALSSAPGPPSRPSSSTSDVRQRETPLNHSPALPGFRTPSHDAARISPLPTASAAPLVSKGQDDEASSRFPSVEELDARYASPPPKSSVPPTRRWKEEENERDQRTSQAIPRSKTTSNVTIPGLSNRQSLSAIAGKFGGTIGSPVTSPPTSSATAIPSANHQASFDKPSGSVMKRWNHESSASIATAPSTSDRRSSYLSATSTSSSKKLPPAPEMERRAPALPQRQPKPKDWLTGDESVEDKPKGDHDTYKSPARYGSQSVGVEKVQDLRDASESSGDEEEGPEDLDKPAARERVTPTHVAGNIVSQRLQARKDSAPTLPAPSKKPTLPPGKIRPPAWIEAEPRSSAVPKEETEEREKMTSDAEMDKMAQEAEKALEKFIGAGASTDDGPSPVSGDVTTAKVSAPAPSWDEDDEEMQFIAPPALQGNDAEVSNLVELGTPVHKAPPVKTYVEASTSPMPSPVSRGPEEQKPLSKEAPAKPPVVAPKPTRKSTAREVAEIMSKYEGLTTEDPSLSSPSQPESDKLISSPSMAASVNGPKPDEQPAFDKVPEAGPKQQRKDSLSSTYNGSVPPKPSSSKPSSWQAATKPSGAGQFAHLKPWEREAAEKAQVEKYGSLRDQDEDEGDGEPSSARISRKGEAQERFTGVSNLISQWQANAQKGAPGWGTIGSPTTKSFGTKERKKSQDDSGAIDLGRSRTNASSSTMGPTRGSRLAGRDV</sequence>
<evidence type="ECO:0000256" key="4">
    <source>
        <dbReference type="ARBA" id="ARBA00022741"/>
    </source>
</evidence>
<comment type="catalytic activity">
    <reaction evidence="8">
        <text>L-seryl-[protein] + ATP = O-phospho-L-seryl-[protein] + ADP + H(+)</text>
        <dbReference type="Rhea" id="RHEA:17989"/>
        <dbReference type="Rhea" id="RHEA-COMP:9863"/>
        <dbReference type="Rhea" id="RHEA-COMP:11604"/>
        <dbReference type="ChEBI" id="CHEBI:15378"/>
        <dbReference type="ChEBI" id="CHEBI:29999"/>
        <dbReference type="ChEBI" id="CHEBI:30616"/>
        <dbReference type="ChEBI" id="CHEBI:83421"/>
        <dbReference type="ChEBI" id="CHEBI:456216"/>
        <dbReference type="EC" id="2.7.11.1"/>
    </reaction>
</comment>
<feature type="compositionally biased region" description="Basic and acidic residues" evidence="9">
    <location>
        <begin position="893"/>
        <end position="910"/>
    </location>
</feature>
<dbReference type="GO" id="GO:0004674">
    <property type="term" value="F:protein serine/threonine kinase activity"/>
    <property type="evidence" value="ECO:0007669"/>
    <property type="project" value="UniProtKB-KW"/>
</dbReference>
<protein>
    <recommendedName>
        <fullName evidence="1">non-specific serine/threonine protein kinase</fullName>
        <ecNumber evidence="1">2.7.11.1</ecNumber>
    </recommendedName>
</protein>
<evidence type="ECO:0000256" key="2">
    <source>
        <dbReference type="ARBA" id="ARBA00022527"/>
    </source>
</evidence>
<feature type="compositionally biased region" description="Basic and acidic residues" evidence="9">
    <location>
        <begin position="784"/>
        <end position="794"/>
    </location>
</feature>
<gene>
    <name evidence="11" type="ORF">FA10DRAFT_239216</name>
</gene>
<feature type="compositionally biased region" description="Polar residues" evidence="9">
    <location>
        <begin position="1238"/>
        <end position="1248"/>
    </location>
</feature>
<feature type="compositionally biased region" description="Basic and acidic residues" evidence="9">
    <location>
        <begin position="433"/>
        <end position="447"/>
    </location>
</feature>
<dbReference type="STRING" id="215250.A0A316YS98"/>
<feature type="compositionally biased region" description="Polar residues" evidence="9">
    <location>
        <begin position="1053"/>
        <end position="1076"/>
    </location>
</feature>
<dbReference type="GO" id="GO:0005524">
    <property type="term" value="F:ATP binding"/>
    <property type="evidence" value="ECO:0007669"/>
    <property type="project" value="UniProtKB-KW"/>
</dbReference>
<feature type="region of interest" description="Disordered" evidence="9">
    <location>
        <begin position="1"/>
        <end position="67"/>
    </location>
</feature>
<feature type="compositionally biased region" description="Low complexity" evidence="9">
    <location>
        <begin position="485"/>
        <end position="503"/>
    </location>
</feature>
<dbReference type="GO" id="GO:0007015">
    <property type="term" value="P:actin filament organization"/>
    <property type="evidence" value="ECO:0007669"/>
    <property type="project" value="TreeGrafter"/>
</dbReference>
<keyword evidence="3" id="KW-0808">Transferase</keyword>
<dbReference type="PROSITE" id="PS00108">
    <property type="entry name" value="PROTEIN_KINASE_ST"/>
    <property type="match status" value="1"/>
</dbReference>
<feature type="compositionally biased region" description="Low complexity" evidence="9">
    <location>
        <begin position="686"/>
        <end position="703"/>
    </location>
</feature>
<keyword evidence="5" id="KW-0418">Kinase</keyword>
<feature type="compositionally biased region" description="Polar residues" evidence="9">
    <location>
        <begin position="1188"/>
        <end position="1200"/>
    </location>
</feature>
<proteinExistence type="predicted"/>
<dbReference type="FunFam" id="1.10.510.10:FF:000853">
    <property type="entry name" value="Related to ARK1-Actin Regulating Kinase"/>
    <property type="match status" value="1"/>
</dbReference>
<keyword evidence="2" id="KW-0723">Serine/threonine-protein kinase</keyword>
<feature type="compositionally biased region" description="Low complexity" evidence="9">
    <location>
        <begin position="530"/>
        <end position="550"/>
    </location>
</feature>
<dbReference type="InterPro" id="IPR011009">
    <property type="entry name" value="Kinase-like_dom_sf"/>
</dbReference>
<evidence type="ECO:0000256" key="3">
    <source>
        <dbReference type="ARBA" id="ARBA00022679"/>
    </source>
</evidence>
<evidence type="ECO:0000256" key="7">
    <source>
        <dbReference type="ARBA" id="ARBA00047899"/>
    </source>
</evidence>
<dbReference type="GeneID" id="37041090"/>
<dbReference type="GO" id="GO:0000147">
    <property type="term" value="P:actin cortical patch assembly"/>
    <property type="evidence" value="ECO:0007669"/>
    <property type="project" value="TreeGrafter"/>
</dbReference>
<name>A0A316YS98_9BASI</name>
<dbReference type="OrthoDB" id="2018507at2759"/>
<feature type="compositionally biased region" description="Basic and acidic residues" evidence="9">
    <location>
        <begin position="638"/>
        <end position="649"/>
    </location>
</feature>
<dbReference type="InterPro" id="IPR008271">
    <property type="entry name" value="Ser/Thr_kinase_AS"/>
</dbReference>
<keyword evidence="4" id="KW-0547">Nucleotide-binding</keyword>
<dbReference type="SUPFAM" id="SSF56112">
    <property type="entry name" value="Protein kinase-like (PK-like)"/>
    <property type="match status" value="1"/>
</dbReference>
<feature type="region of interest" description="Disordered" evidence="9">
    <location>
        <begin position="984"/>
        <end position="1260"/>
    </location>
</feature>
<dbReference type="Proteomes" id="UP000245768">
    <property type="component" value="Unassembled WGS sequence"/>
</dbReference>
<dbReference type="Gene3D" id="1.10.510.10">
    <property type="entry name" value="Transferase(Phosphotransferase) domain 1"/>
    <property type="match status" value="1"/>
</dbReference>
<evidence type="ECO:0000313" key="11">
    <source>
        <dbReference type="EMBL" id="PWN91694.1"/>
    </source>
</evidence>